<dbReference type="Proteomes" id="UP001164250">
    <property type="component" value="Chromosome 8"/>
</dbReference>
<sequence>MMGEPSSEVQKDDGKEGRTQPGSLRMVLKDSDWKDMFLMVLGSIGSVADGSAMALIMLITEIVLLIFQYALALLYVALGVGSGAFLDIVFNGFCWARTAERHTFRLRRKYLRAVLHQDVGFFDMNYGASMTSQVVSSISVDTLTIQSVLTEKIANFIMNMSTFITGQMVALYLSWRLAIVAIPAFFVLIIPGFVYGKLLAGVGEKIQVAYTIAGGIVEQAVSSTRIVYSYVAEDQMIKKYKIALEPTLKLGIKQGLLKGMAMGSIGVTFAVWALQGWYGSTLIIRKEAKAGDVFTAGVCIIYAGLALGGALINVKYFAEANAAASRLFEMIKRVPKIDSADQQGKNSGQTVGLVGKSGSGKSTVVNLLERFYNPIRGEMYLDDIDIRSLQLKWLRSQMGLVSQEPILFATTIKENILFGKEEGSMEEIIKAAKAANAHNFINQLPNGYDTMVGQLGIQMSEGQKQRISIARALLRDPKILLLDESTSALDSHSEKAVQDALDQASLGRTTITIAHRLSALRNADFIAIIQSGKVVETCPHYQLMENRSCLYSSMVQLQRTFINDGIASTSKGIELNSSISIDKASSRTEKTENISALQSSSHDLQEDHKDSPPLWHLLCMASPEWKSTVLGCIGAFCYGLIQPLHSFCLGGILSVYIIDDHSEIKSQTRIYCFAFISFAIFAFITNVFQRYYFGIMGKSLTKRVRETLFVKILTFEIEWFDQENNNSGAVCSRLATDATIAIVLGMVLSWKLALIAISMQPFIIGAFYTKATMMRNMSRKLVKAQNKSSELASEAVGNHRIITAFYSQEKILKLHELTQISPKKESNRQSWYAGIGLLVSQFLTAANPAVIFWCGGKLLYAQDITYKHLFQTFFVLVSTGRVIAETGSMTADLSKGTSALKSIFEILKTKSKIDPDDSNAIKPQKLNGDIEFKDVDFFYPSRPKQILLKHLNLKIDVGEVVALVGQIEVDGLDIKLYNLKAIRSHIALVSQEPTLFAGTIHENISYGKENASEAEIIEAATVANAQDFISSMRDGYAIYCGERGVQLSGGQKQRIALARAILKNPAILLLDEATSALDINSENLVQDALEKTMLGRTCLVGAHRLSTVQKSDKITVIENGRIIEEGSHNELLARGEKGAYFSLLKCQQLATMRLCIKRHGQSSFCLYKKHKSLISF</sequence>
<name>A0ACC1AVU5_9ROSI</name>
<organism evidence="1 2">
    <name type="scientific">Pistacia atlantica</name>
    <dbReference type="NCBI Taxonomy" id="434234"/>
    <lineage>
        <taxon>Eukaryota</taxon>
        <taxon>Viridiplantae</taxon>
        <taxon>Streptophyta</taxon>
        <taxon>Embryophyta</taxon>
        <taxon>Tracheophyta</taxon>
        <taxon>Spermatophyta</taxon>
        <taxon>Magnoliopsida</taxon>
        <taxon>eudicotyledons</taxon>
        <taxon>Gunneridae</taxon>
        <taxon>Pentapetalae</taxon>
        <taxon>rosids</taxon>
        <taxon>malvids</taxon>
        <taxon>Sapindales</taxon>
        <taxon>Anacardiaceae</taxon>
        <taxon>Pistacia</taxon>
    </lineage>
</organism>
<gene>
    <name evidence="1" type="ORF">Patl1_14137</name>
</gene>
<evidence type="ECO:0000313" key="1">
    <source>
        <dbReference type="EMBL" id="KAJ0090713.1"/>
    </source>
</evidence>
<comment type="caution">
    <text evidence="1">The sequence shown here is derived from an EMBL/GenBank/DDBJ whole genome shotgun (WGS) entry which is preliminary data.</text>
</comment>
<dbReference type="EMBL" id="CM047904">
    <property type="protein sequence ID" value="KAJ0090713.1"/>
    <property type="molecule type" value="Genomic_DNA"/>
</dbReference>
<proteinExistence type="predicted"/>
<keyword evidence="2" id="KW-1185">Reference proteome</keyword>
<accession>A0ACC1AVU5</accession>
<reference evidence="2" key="1">
    <citation type="journal article" date="2023" name="G3 (Bethesda)">
        <title>Genome assembly and association tests identify interacting loci associated with vigor, precocity, and sex in interspecific pistachio rootstocks.</title>
        <authorList>
            <person name="Palmer W."/>
            <person name="Jacygrad E."/>
            <person name="Sagayaradj S."/>
            <person name="Cavanaugh K."/>
            <person name="Han R."/>
            <person name="Bertier L."/>
            <person name="Beede B."/>
            <person name="Kafkas S."/>
            <person name="Golino D."/>
            <person name="Preece J."/>
            <person name="Michelmore R."/>
        </authorList>
    </citation>
    <scope>NUCLEOTIDE SEQUENCE [LARGE SCALE GENOMIC DNA]</scope>
</reference>
<evidence type="ECO:0000313" key="2">
    <source>
        <dbReference type="Proteomes" id="UP001164250"/>
    </source>
</evidence>
<protein>
    <submittedName>
        <fullName evidence="1">Uncharacterized protein</fullName>
    </submittedName>
</protein>